<dbReference type="SMART" id="SM00129">
    <property type="entry name" value="KISc"/>
    <property type="match status" value="1"/>
</dbReference>
<dbReference type="SMART" id="SM00248">
    <property type="entry name" value="ANK"/>
    <property type="match status" value="5"/>
</dbReference>
<feature type="repeat" description="ANK" evidence="6">
    <location>
        <begin position="1113"/>
        <end position="1145"/>
    </location>
</feature>
<dbReference type="eggNOG" id="KOG4280">
    <property type="taxonomic scope" value="Eukaryota"/>
</dbReference>
<keyword evidence="5 7" id="KW-0505">Motor protein</keyword>
<dbReference type="GO" id="GO:0005524">
    <property type="term" value="F:ATP binding"/>
    <property type="evidence" value="ECO:0007669"/>
    <property type="project" value="UniProtKB-UniRule"/>
</dbReference>
<dbReference type="InParanoid" id="A9V8Q6"/>
<dbReference type="eggNOG" id="KOG0504">
    <property type="taxonomic scope" value="Eukaryota"/>
</dbReference>
<keyword evidence="2 7" id="KW-0547">Nucleotide-binding</keyword>
<feature type="compositionally biased region" description="Polar residues" evidence="9">
    <location>
        <begin position="949"/>
        <end position="963"/>
    </location>
</feature>
<evidence type="ECO:0000256" key="4">
    <source>
        <dbReference type="ARBA" id="ARBA00023054"/>
    </source>
</evidence>
<evidence type="ECO:0000259" key="11">
    <source>
        <dbReference type="PROSITE" id="PS50186"/>
    </source>
</evidence>
<gene>
    <name evidence="12" type="ORF">MONBRDRAFT_28628</name>
</gene>
<dbReference type="GO" id="GO:0005874">
    <property type="term" value="C:microtubule"/>
    <property type="evidence" value="ECO:0000318"/>
    <property type="project" value="GO_Central"/>
</dbReference>
<keyword evidence="6" id="KW-0040">ANK repeat</keyword>
<dbReference type="SUPFAM" id="SSF46785">
    <property type="entry name" value="Winged helix' DNA-binding domain"/>
    <property type="match status" value="1"/>
</dbReference>
<dbReference type="InterPro" id="IPR036770">
    <property type="entry name" value="Ankyrin_rpt-contain_sf"/>
</dbReference>
<dbReference type="PANTHER" id="PTHR47968">
    <property type="entry name" value="CENTROMERE PROTEIN E"/>
    <property type="match status" value="1"/>
</dbReference>
<feature type="domain" description="Kinesin motor" evidence="10">
    <location>
        <begin position="73"/>
        <end position="449"/>
    </location>
</feature>
<dbReference type="GO" id="GO:0005737">
    <property type="term" value="C:cytoplasm"/>
    <property type="evidence" value="ECO:0000318"/>
    <property type="project" value="GO_Central"/>
</dbReference>
<evidence type="ECO:0000256" key="8">
    <source>
        <dbReference type="SAM" id="Coils"/>
    </source>
</evidence>
<dbReference type="RefSeq" id="XP_001749110.1">
    <property type="nucleotide sequence ID" value="XM_001749058.1"/>
</dbReference>
<dbReference type="GO" id="GO:0035556">
    <property type="term" value="P:intracellular signal transduction"/>
    <property type="evidence" value="ECO:0007669"/>
    <property type="project" value="InterPro"/>
</dbReference>
<dbReference type="CDD" id="cd00106">
    <property type="entry name" value="KISc"/>
    <property type="match status" value="1"/>
</dbReference>
<protein>
    <recommendedName>
        <fullName evidence="14">Kinesin motor domain-containing protein</fullName>
    </recommendedName>
</protein>
<dbReference type="PROSITE" id="PS00411">
    <property type="entry name" value="KINESIN_MOTOR_1"/>
    <property type="match status" value="1"/>
</dbReference>
<dbReference type="GO" id="GO:0003777">
    <property type="term" value="F:microtubule motor activity"/>
    <property type="evidence" value="ECO:0000318"/>
    <property type="project" value="GO_Central"/>
</dbReference>
<dbReference type="InterPro" id="IPR000591">
    <property type="entry name" value="DEP_dom"/>
</dbReference>
<dbReference type="PROSITE" id="PS50067">
    <property type="entry name" value="KINESIN_MOTOR_2"/>
    <property type="match status" value="1"/>
</dbReference>
<dbReference type="InterPro" id="IPR001752">
    <property type="entry name" value="Kinesin_motor_dom"/>
</dbReference>
<dbReference type="SUPFAM" id="SSF48403">
    <property type="entry name" value="Ankyrin repeat"/>
    <property type="match status" value="1"/>
</dbReference>
<accession>A9V8Q6</accession>
<feature type="compositionally biased region" description="Low complexity" evidence="9">
    <location>
        <begin position="794"/>
        <end position="804"/>
    </location>
</feature>
<dbReference type="GO" id="GO:0008017">
    <property type="term" value="F:microtubule binding"/>
    <property type="evidence" value="ECO:0000318"/>
    <property type="project" value="GO_Central"/>
</dbReference>
<feature type="compositionally biased region" description="Basic and acidic residues" evidence="9">
    <location>
        <begin position="937"/>
        <end position="947"/>
    </location>
</feature>
<keyword evidence="1" id="KW-0493">Microtubule</keyword>
<proteinExistence type="inferred from homology"/>
<evidence type="ECO:0000256" key="5">
    <source>
        <dbReference type="ARBA" id="ARBA00023175"/>
    </source>
</evidence>
<dbReference type="CDD" id="cd04371">
    <property type="entry name" value="DEP"/>
    <property type="match status" value="1"/>
</dbReference>
<dbReference type="SMART" id="SM00049">
    <property type="entry name" value="DEP"/>
    <property type="match status" value="1"/>
</dbReference>
<dbReference type="GO" id="GO:0007018">
    <property type="term" value="P:microtubule-based movement"/>
    <property type="evidence" value="ECO:0000318"/>
    <property type="project" value="GO_Central"/>
</dbReference>
<keyword evidence="4 8" id="KW-0175">Coiled coil</keyword>
<evidence type="ECO:0000313" key="12">
    <source>
        <dbReference type="EMBL" id="EDQ86185.1"/>
    </source>
</evidence>
<feature type="compositionally biased region" description="Basic and acidic residues" evidence="9">
    <location>
        <begin position="1033"/>
        <end position="1052"/>
    </location>
</feature>
<dbReference type="PROSITE" id="PS50186">
    <property type="entry name" value="DEP"/>
    <property type="match status" value="1"/>
</dbReference>
<feature type="compositionally biased region" description="Low complexity" evidence="9">
    <location>
        <begin position="717"/>
        <end position="726"/>
    </location>
</feature>
<dbReference type="GO" id="GO:0016887">
    <property type="term" value="F:ATP hydrolysis activity"/>
    <property type="evidence" value="ECO:0000318"/>
    <property type="project" value="GO_Central"/>
</dbReference>
<feature type="coiled-coil region" evidence="8">
    <location>
        <begin position="500"/>
        <end position="548"/>
    </location>
</feature>
<dbReference type="EMBL" id="CH991568">
    <property type="protein sequence ID" value="EDQ86185.1"/>
    <property type="molecule type" value="Genomic_DNA"/>
</dbReference>
<evidence type="ECO:0000256" key="2">
    <source>
        <dbReference type="ARBA" id="ARBA00022741"/>
    </source>
</evidence>
<dbReference type="AlphaFoldDB" id="A9V8Q6"/>
<feature type="compositionally biased region" description="Polar residues" evidence="9">
    <location>
        <begin position="909"/>
        <end position="931"/>
    </location>
</feature>
<dbReference type="Pfam" id="PF12796">
    <property type="entry name" value="Ank_2"/>
    <property type="match status" value="1"/>
</dbReference>
<name>A9V8Q6_MONBE</name>
<feature type="binding site" evidence="7">
    <location>
        <begin position="200"/>
        <end position="207"/>
    </location>
    <ligand>
        <name>ATP</name>
        <dbReference type="ChEBI" id="CHEBI:30616"/>
    </ligand>
</feature>
<feature type="compositionally biased region" description="Low complexity" evidence="9">
    <location>
        <begin position="1"/>
        <end position="19"/>
    </location>
</feature>
<feature type="region of interest" description="Disordered" evidence="9">
    <location>
        <begin position="982"/>
        <end position="1052"/>
    </location>
</feature>
<dbReference type="InterPro" id="IPR036961">
    <property type="entry name" value="Kinesin_motor_dom_sf"/>
</dbReference>
<feature type="region of interest" description="Disordered" evidence="9">
    <location>
        <begin position="644"/>
        <end position="804"/>
    </location>
</feature>
<dbReference type="PROSITE" id="PS50297">
    <property type="entry name" value="ANK_REP_REGION"/>
    <property type="match status" value="2"/>
</dbReference>
<dbReference type="InterPro" id="IPR019821">
    <property type="entry name" value="Kinesin_motor_CS"/>
</dbReference>
<dbReference type="GO" id="GO:0005871">
    <property type="term" value="C:kinesin complex"/>
    <property type="evidence" value="ECO:0000318"/>
    <property type="project" value="GO_Central"/>
</dbReference>
<dbReference type="InterPro" id="IPR027417">
    <property type="entry name" value="P-loop_NTPase"/>
</dbReference>
<dbReference type="Proteomes" id="UP000001357">
    <property type="component" value="Unassembled WGS sequence"/>
</dbReference>
<organism evidence="12 13">
    <name type="scientific">Monosiga brevicollis</name>
    <name type="common">Choanoflagellate</name>
    <dbReference type="NCBI Taxonomy" id="81824"/>
    <lineage>
        <taxon>Eukaryota</taxon>
        <taxon>Choanoflagellata</taxon>
        <taxon>Craspedida</taxon>
        <taxon>Salpingoecidae</taxon>
        <taxon>Monosiga</taxon>
    </lineage>
</organism>
<feature type="region of interest" description="Disordered" evidence="9">
    <location>
        <begin position="214"/>
        <end position="240"/>
    </location>
</feature>
<dbReference type="Gene3D" id="1.10.10.10">
    <property type="entry name" value="Winged helix-like DNA-binding domain superfamily/Winged helix DNA-binding domain"/>
    <property type="match status" value="1"/>
</dbReference>
<dbReference type="InterPro" id="IPR002110">
    <property type="entry name" value="Ankyrin_rpt"/>
</dbReference>
<dbReference type="STRING" id="81824.A9V8Q6"/>
<keyword evidence="3 7" id="KW-0067">ATP-binding</keyword>
<dbReference type="PROSITE" id="PS50088">
    <property type="entry name" value="ANK_REPEAT"/>
    <property type="match status" value="3"/>
</dbReference>
<dbReference type="Gene3D" id="3.40.850.10">
    <property type="entry name" value="Kinesin motor domain"/>
    <property type="match status" value="1"/>
</dbReference>
<dbReference type="PRINTS" id="PR00380">
    <property type="entry name" value="KINESINHEAVY"/>
</dbReference>
<dbReference type="OMA" id="DTHYEND"/>
<evidence type="ECO:0008006" key="14">
    <source>
        <dbReference type="Google" id="ProtNLM"/>
    </source>
</evidence>
<feature type="compositionally biased region" description="Acidic residues" evidence="9">
    <location>
        <begin position="777"/>
        <end position="793"/>
    </location>
</feature>
<feature type="compositionally biased region" description="Polar residues" evidence="9">
    <location>
        <begin position="991"/>
        <end position="1002"/>
    </location>
</feature>
<evidence type="ECO:0000256" key="6">
    <source>
        <dbReference type="PROSITE-ProRule" id="PRU00023"/>
    </source>
</evidence>
<evidence type="ECO:0000256" key="7">
    <source>
        <dbReference type="PROSITE-ProRule" id="PRU00283"/>
    </source>
</evidence>
<dbReference type="KEGG" id="mbr:MONBRDRAFT_28628"/>
<dbReference type="PANTHER" id="PTHR47968:SF36">
    <property type="entry name" value="KINESIN HEAVY CHAIN ISOFORM X1"/>
    <property type="match status" value="1"/>
</dbReference>
<dbReference type="InterPro" id="IPR027640">
    <property type="entry name" value="Kinesin-like_fam"/>
</dbReference>
<dbReference type="InterPro" id="IPR036390">
    <property type="entry name" value="WH_DNA-bd_sf"/>
</dbReference>
<feature type="region of interest" description="Disordered" evidence="9">
    <location>
        <begin position="1"/>
        <end position="44"/>
    </location>
</feature>
<feature type="compositionally biased region" description="Low complexity" evidence="9">
    <location>
        <begin position="653"/>
        <end position="665"/>
    </location>
</feature>
<evidence type="ECO:0000256" key="3">
    <source>
        <dbReference type="ARBA" id="ARBA00022840"/>
    </source>
</evidence>
<feature type="domain" description="DEP" evidence="11">
    <location>
        <begin position="818"/>
        <end position="897"/>
    </location>
</feature>
<feature type="region of interest" description="Disordered" evidence="9">
    <location>
        <begin position="906"/>
        <end position="963"/>
    </location>
</feature>
<sequence length="1270" mass="138044">MAQEEPPAAPAADGVASEPIALNNYAEPAPEPDTPGPLTPTAFAAPHLQTRGTNLAESLFDAVDNDESNKTKNFKVVVRVRPMIMREQLQKPCLKVHDLQMCKIDRPAAFGREKEHQFVFDRIYEPNASQSDVYDSAVRPVVLSSLEGRPRLLLTAQHQRAAPAPAPISLANVNAPPSLVLTHNNSSLLAGYNGSIIAYGQTGTGKTHTIQGTEATLTPPFNPNPNRTAKSRHHRRPRTEASSLALPIYNEKISDLLNPDALHNTDAKQLRIRSDPNTDVYVSGLSEHIVKSPSEICDLLQLGTKMRSTSATQMNQQSSRSHALFTVIVEKSQAGTEDDEGKSVTIGKLNLVDLAGSERISKTGIQGGKQLDEMKNINTSLTAFGKVILALTSPGNHHIPYRDSKLTRLLQGSLGGNCKTTLITAVTAVANSYPETLNSALTVSCPARAYSLKFAKRAKQVKNYAYVNQDLNNSALLSAYESEIKRLRKALADSSRGVAVTQLKEQKLRLTTEKEAMANELEARTAAVATAQEESKRLRAKIHSMERQLLTGGAEIEESPEFHAAVKAMEAKLANEYDAKLALLEAEREQLRMERLEFQRQRADFVRQATELSLTNPELAAAPLLSSEPTASSMDEDMRHMTLSTDSTHSSMASDATSRGSSASSGPKPEVTDVDADDRATPTREAAGSRASYLLPQQSGRGFVRTHSGRPLKTTGRASAELSSSESESERAELSPMDTLQTPTPSPGRTKVTVQDVDSKTRSKVCKNRHDNNESDGAQDQEETETETSEVEETQQQRQEQQRQQQLLNMYIRALRHPTTGVPTQDCQFQLKLHRNVFPGQAITQWVMQNMEGVNDVTAAQQTGQQLLDLGLFEPLDPQKSDEPFVSSPHVFYRFTQYSTQRRVRHAVSASQVAGTASPAPRSSSTLSESDSAVPHRTQDTNGHDESDTGSGLESAGSNLGVSQGTGLRARLARLGSTLRAATHIRGAGRPSQTEARASGTGQNSGGDLLSPGTGASRVSRRARSASTGASGARRELLGGRLGEARSSDALDRSFTMNGTTAEEEPASADAQQQYEEWQQHGATMLHSAAGQGDRVAIKALLQTLDVNSCDALGRTPLMYAAIANRVRSVELLLKSNADASARDNNGRTALLWAAYYGHAEVIRALLRANRELLGFMDPEGRSAIHWACKHPSTRSLDILLRVAPLELINHRDTELVTPLHWSIMCRHVEHLARLLRAGADSTVADAEGRTAFHYAVSSDTPRCLRVCPT</sequence>
<dbReference type="Pfam" id="PF00610">
    <property type="entry name" value="DEP"/>
    <property type="match status" value="1"/>
</dbReference>
<dbReference type="InterPro" id="IPR036388">
    <property type="entry name" value="WH-like_DNA-bd_sf"/>
</dbReference>
<feature type="repeat" description="ANK" evidence="6">
    <location>
        <begin position="1146"/>
        <end position="1170"/>
    </location>
</feature>
<feature type="repeat" description="ANK" evidence="6">
    <location>
        <begin position="1215"/>
        <end position="1247"/>
    </location>
</feature>
<evidence type="ECO:0000256" key="9">
    <source>
        <dbReference type="SAM" id="MobiDB-lite"/>
    </source>
</evidence>
<evidence type="ECO:0000313" key="13">
    <source>
        <dbReference type="Proteomes" id="UP000001357"/>
    </source>
</evidence>
<dbReference type="Gene3D" id="1.25.40.20">
    <property type="entry name" value="Ankyrin repeat-containing domain"/>
    <property type="match status" value="3"/>
</dbReference>
<dbReference type="SUPFAM" id="SSF52540">
    <property type="entry name" value="P-loop containing nucleoside triphosphate hydrolases"/>
    <property type="match status" value="2"/>
</dbReference>
<evidence type="ECO:0000256" key="1">
    <source>
        <dbReference type="ARBA" id="ARBA00022701"/>
    </source>
</evidence>
<dbReference type="Pfam" id="PF00225">
    <property type="entry name" value="Kinesin"/>
    <property type="match status" value="1"/>
</dbReference>
<feature type="coiled-coil region" evidence="8">
    <location>
        <begin position="574"/>
        <end position="601"/>
    </location>
</feature>
<comment type="similarity">
    <text evidence="7">Belongs to the TRAFAC class myosin-kinesin ATPase superfamily. Kinesin family.</text>
</comment>
<keyword evidence="13" id="KW-1185">Reference proteome</keyword>
<dbReference type="GeneID" id="5894309"/>
<reference evidence="12 13" key="1">
    <citation type="journal article" date="2008" name="Nature">
        <title>The genome of the choanoflagellate Monosiga brevicollis and the origin of metazoans.</title>
        <authorList>
            <consortium name="JGI Sequencing"/>
            <person name="King N."/>
            <person name="Westbrook M.J."/>
            <person name="Young S.L."/>
            <person name="Kuo A."/>
            <person name="Abedin M."/>
            <person name="Chapman J."/>
            <person name="Fairclough S."/>
            <person name="Hellsten U."/>
            <person name="Isogai Y."/>
            <person name="Letunic I."/>
            <person name="Marr M."/>
            <person name="Pincus D."/>
            <person name="Putnam N."/>
            <person name="Rokas A."/>
            <person name="Wright K.J."/>
            <person name="Zuzow R."/>
            <person name="Dirks W."/>
            <person name="Good M."/>
            <person name="Goodstein D."/>
            <person name="Lemons D."/>
            <person name="Li W."/>
            <person name="Lyons J.B."/>
            <person name="Morris A."/>
            <person name="Nichols S."/>
            <person name="Richter D.J."/>
            <person name="Salamov A."/>
            <person name="Bork P."/>
            <person name="Lim W.A."/>
            <person name="Manning G."/>
            <person name="Miller W.T."/>
            <person name="McGinnis W."/>
            <person name="Shapiro H."/>
            <person name="Tjian R."/>
            <person name="Grigoriev I.V."/>
            <person name="Rokhsar D."/>
        </authorList>
    </citation>
    <scope>NUCLEOTIDE SEQUENCE [LARGE SCALE GENOMIC DNA]</scope>
    <source>
        <strain evidence="13">MX1 / ATCC 50154</strain>
    </source>
</reference>
<feature type="compositionally biased region" description="Pro residues" evidence="9">
    <location>
        <begin position="29"/>
        <end position="38"/>
    </location>
</feature>
<evidence type="ECO:0000259" key="10">
    <source>
        <dbReference type="PROSITE" id="PS50067"/>
    </source>
</evidence>